<dbReference type="GO" id="GO:0030163">
    <property type="term" value="P:protein catabolic process"/>
    <property type="evidence" value="ECO:0007669"/>
    <property type="project" value="UniProtKB-ARBA"/>
</dbReference>
<sequence>MWRMIIFIAVTITIAPTTGCIRRRSQLNGDDDGHYCVCNAVYCDRAPNAVKSNNPAKYVLITSSKSGLRFRKLSGEYSNTKETVNDPLSRKIIINQTDVYQEIYGFGGSVTDAAAINIQNLTHETSEYLLRSYFGPESIDYSFIRTPMGGSDFSIRPYTYADAVANDTSLHYFNLQTEDYLHKIPTIKRAMELRKEKIKLLTAPWSAPLWMKTNPSWTHNSKLRPEYRQLWANYFVKFFEAYRQNGLEFWGTTLQNEPESYKYIPLSINLNAMAWTAEEERDWVIKYLAPTLEKNGFEHIKIFSLDDNRLSLPHWPKTVFQDERARDIISGVAIHYYYDDTINANVLNEVKQLFPEKSLIYTEACTGVQVDADKRVILGSWKRGEVYASNIIENLSHWVSTWIDWNIALNITGGPAWIDNRVDSPIIINHTANEFYKQPMFYALGHFSKYVPPKSVRIGTISENTEGIQNIAFSTPDGATVLVILNLNEDEKEILIDDPKKGTTTINVLGKSINTMKYW</sequence>
<keyword evidence="6 13" id="KW-0732">Signal</keyword>
<evidence type="ECO:0000256" key="2">
    <source>
        <dbReference type="ARBA" id="ARBA00004760"/>
    </source>
</evidence>
<dbReference type="GeneID" id="105425403"/>
<dbReference type="Proteomes" id="UP000504615">
    <property type="component" value="Unplaced"/>
</dbReference>
<dbReference type="GO" id="GO:0004348">
    <property type="term" value="F:glucosylceramidase activity"/>
    <property type="evidence" value="ECO:0007669"/>
    <property type="project" value="UniProtKB-EC"/>
</dbReference>
<dbReference type="GO" id="GO:0006914">
    <property type="term" value="P:autophagy"/>
    <property type="evidence" value="ECO:0007669"/>
    <property type="project" value="UniProtKB-ARBA"/>
</dbReference>
<evidence type="ECO:0000256" key="8">
    <source>
        <dbReference type="ARBA" id="ARBA00022919"/>
    </source>
</evidence>
<comment type="catalytic activity">
    <reaction evidence="11">
        <text>an N-acyl-1-beta-D-glucosyl-15-methylhexadecasphing-4-enine + H2O = an N-acyl-15-methylhexadecasphing-4-enine + D-glucose</text>
        <dbReference type="Rhea" id="RHEA:34755"/>
        <dbReference type="ChEBI" id="CHEBI:4167"/>
        <dbReference type="ChEBI" id="CHEBI:15377"/>
        <dbReference type="ChEBI" id="CHEBI:70815"/>
        <dbReference type="ChEBI" id="CHEBI:70846"/>
    </reaction>
    <physiologicalReaction direction="left-to-right" evidence="11">
        <dbReference type="Rhea" id="RHEA:34756"/>
    </physiologicalReaction>
</comment>
<dbReference type="PANTHER" id="PTHR11069">
    <property type="entry name" value="GLUCOSYLCERAMIDASE"/>
    <property type="match status" value="1"/>
</dbReference>
<evidence type="ECO:0000256" key="5">
    <source>
        <dbReference type="ARBA" id="ARBA00012658"/>
    </source>
</evidence>
<comment type="similarity">
    <text evidence="4 12">Belongs to the glycosyl hydrolase 30 family.</text>
</comment>
<evidence type="ECO:0000256" key="12">
    <source>
        <dbReference type="RuleBase" id="RU361188"/>
    </source>
</evidence>
<dbReference type="SUPFAM" id="SSF51445">
    <property type="entry name" value="(Trans)glycosidases"/>
    <property type="match status" value="1"/>
</dbReference>
<keyword evidence="12" id="KW-0326">Glycosidase</keyword>
<dbReference type="FunFam" id="3.20.20.80:FF:000030">
    <property type="entry name" value="Lysosomal acid glucosylceramidase"/>
    <property type="match status" value="1"/>
</dbReference>
<dbReference type="Gene3D" id="3.20.20.80">
    <property type="entry name" value="Glycosidases"/>
    <property type="match status" value="1"/>
</dbReference>
<dbReference type="GO" id="GO:0016241">
    <property type="term" value="P:regulation of macroautophagy"/>
    <property type="evidence" value="ECO:0007669"/>
    <property type="project" value="UniProtKB-ARBA"/>
</dbReference>
<dbReference type="PANTHER" id="PTHR11069:SF23">
    <property type="entry name" value="LYSOSOMAL ACID GLUCOSYLCERAMIDASE"/>
    <property type="match status" value="1"/>
</dbReference>
<comment type="pathway">
    <text evidence="3">Sphingolipid metabolism.</text>
</comment>
<dbReference type="GO" id="GO:0007040">
    <property type="term" value="P:lysosome organization"/>
    <property type="evidence" value="ECO:0007669"/>
    <property type="project" value="UniProtKB-ARBA"/>
</dbReference>
<evidence type="ECO:0000256" key="3">
    <source>
        <dbReference type="ARBA" id="ARBA00004991"/>
    </source>
</evidence>
<dbReference type="RefSeq" id="XP_011634445.1">
    <property type="nucleotide sequence ID" value="XM_011636143.1"/>
</dbReference>
<dbReference type="AlphaFoldDB" id="A0A6I9W732"/>
<evidence type="ECO:0000313" key="16">
    <source>
        <dbReference type="Proteomes" id="UP000504615"/>
    </source>
</evidence>
<dbReference type="GO" id="GO:0006066">
    <property type="term" value="P:alcohol metabolic process"/>
    <property type="evidence" value="ECO:0007669"/>
    <property type="project" value="UniProtKB-ARBA"/>
</dbReference>
<dbReference type="RefSeq" id="XP_011634446.1">
    <property type="nucleotide sequence ID" value="XM_011636144.2"/>
</dbReference>
<evidence type="ECO:0000256" key="7">
    <source>
        <dbReference type="ARBA" id="ARBA00022801"/>
    </source>
</evidence>
<feature type="domain" description="Glycosyl hydrolase family 30 TIM-barrel" evidence="14">
    <location>
        <begin position="103"/>
        <end position="451"/>
    </location>
</feature>
<gene>
    <name evidence="17 18" type="primary">LOC105425403</name>
</gene>
<dbReference type="GO" id="GO:0005774">
    <property type="term" value="C:vacuolar membrane"/>
    <property type="evidence" value="ECO:0007669"/>
    <property type="project" value="UniProtKB-ARBA"/>
</dbReference>
<feature type="chain" id="PRO_5044636479" description="Glucosylceramidase" evidence="13">
    <location>
        <begin position="21"/>
        <end position="519"/>
    </location>
</feature>
<dbReference type="InterPro" id="IPR033453">
    <property type="entry name" value="Glyco_hydro_30_TIM-barrel"/>
</dbReference>
<name>A0A6I9W732_9HYME</name>
<comment type="catalytic activity">
    <reaction evidence="10">
        <text>a beta-D-glucosylceramide + H2O = an N-acyl-sphingoid base + D-glucose</text>
        <dbReference type="Rhea" id="RHEA:81447"/>
        <dbReference type="ChEBI" id="CHEBI:4167"/>
        <dbReference type="ChEBI" id="CHEBI:15377"/>
        <dbReference type="ChEBI" id="CHEBI:83264"/>
        <dbReference type="ChEBI" id="CHEBI:83273"/>
    </reaction>
    <physiologicalReaction direction="left-to-right" evidence="10">
        <dbReference type="Rhea" id="RHEA:81448"/>
    </physiologicalReaction>
</comment>
<dbReference type="Pfam" id="PF17189">
    <property type="entry name" value="Glyco_hydro_30C"/>
    <property type="match status" value="1"/>
</dbReference>
<evidence type="ECO:0000259" key="14">
    <source>
        <dbReference type="Pfam" id="PF02055"/>
    </source>
</evidence>
<feature type="domain" description="Glycosyl hydrolase family 30 beta sandwich" evidence="15">
    <location>
        <begin position="455"/>
        <end position="516"/>
    </location>
</feature>
<keyword evidence="7 12" id="KW-0378">Hydrolase</keyword>
<accession>A0A6I9W732</accession>
<dbReference type="GO" id="GO:0008202">
    <property type="term" value="P:steroid metabolic process"/>
    <property type="evidence" value="ECO:0007669"/>
    <property type="project" value="UniProtKB-ARBA"/>
</dbReference>
<comment type="catalytic activity">
    <reaction evidence="1">
        <text>a beta-D-glucosyl-(1&lt;-&gt;1')-N-acylsphing-4-enine + H2O = an N-acylsphing-4-enine + D-glucose</text>
        <dbReference type="Rhea" id="RHEA:13269"/>
        <dbReference type="ChEBI" id="CHEBI:4167"/>
        <dbReference type="ChEBI" id="CHEBI:15377"/>
        <dbReference type="ChEBI" id="CHEBI:22801"/>
        <dbReference type="ChEBI" id="CHEBI:52639"/>
        <dbReference type="EC" id="3.2.1.45"/>
    </reaction>
    <physiologicalReaction direction="left-to-right" evidence="1">
        <dbReference type="Rhea" id="RHEA:13270"/>
    </physiologicalReaction>
</comment>
<evidence type="ECO:0000256" key="4">
    <source>
        <dbReference type="ARBA" id="ARBA00005382"/>
    </source>
</evidence>
<dbReference type="PRINTS" id="PR00843">
    <property type="entry name" value="GLHYDRLASE30"/>
</dbReference>
<dbReference type="Pfam" id="PF02055">
    <property type="entry name" value="Glyco_hydro_30"/>
    <property type="match status" value="1"/>
</dbReference>
<dbReference type="GO" id="GO:0051246">
    <property type="term" value="P:regulation of protein metabolic process"/>
    <property type="evidence" value="ECO:0007669"/>
    <property type="project" value="UniProtKB-ARBA"/>
</dbReference>
<dbReference type="GO" id="GO:0005102">
    <property type="term" value="F:signaling receptor binding"/>
    <property type="evidence" value="ECO:0007669"/>
    <property type="project" value="UniProtKB-ARBA"/>
</dbReference>
<evidence type="ECO:0000256" key="1">
    <source>
        <dbReference type="ARBA" id="ARBA00001013"/>
    </source>
</evidence>
<dbReference type="EC" id="3.2.1.45" evidence="5 12"/>
<reference evidence="17 18" key="1">
    <citation type="submission" date="2025-04" db="UniProtKB">
        <authorList>
            <consortium name="RefSeq"/>
        </authorList>
    </citation>
    <scope>IDENTIFICATION</scope>
</reference>
<dbReference type="GO" id="GO:0042391">
    <property type="term" value="P:regulation of membrane potential"/>
    <property type="evidence" value="ECO:0007669"/>
    <property type="project" value="UniProtKB-ARBA"/>
</dbReference>
<comment type="pathway">
    <text evidence="2">Lipid metabolism; sphingolipid metabolism.</text>
</comment>
<evidence type="ECO:0000256" key="13">
    <source>
        <dbReference type="SAM" id="SignalP"/>
    </source>
</evidence>
<dbReference type="GO" id="GO:0005764">
    <property type="term" value="C:lysosome"/>
    <property type="evidence" value="ECO:0007669"/>
    <property type="project" value="UniProtKB-ARBA"/>
</dbReference>
<dbReference type="InterPro" id="IPR017853">
    <property type="entry name" value="GH"/>
</dbReference>
<feature type="signal peptide" evidence="13">
    <location>
        <begin position="1"/>
        <end position="20"/>
    </location>
</feature>
<evidence type="ECO:0000259" key="15">
    <source>
        <dbReference type="Pfam" id="PF17189"/>
    </source>
</evidence>
<evidence type="ECO:0000256" key="9">
    <source>
        <dbReference type="ARBA" id="ARBA00023098"/>
    </source>
</evidence>
<dbReference type="KEGG" id="pbar:105425403"/>
<dbReference type="GO" id="GO:0032006">
    <property type="term" value="P:regulation of TOR signaling"/>
    <property type="evidence" value="ECO:0007669"/>
    <property type="project" value="UniProtKB-ARBA"/>
</dbReference>
<dbReference type="OrthoDB" id="2160638at2759"/>
<dbReference type="GO" id="GO:0010605">
    <property type="term" value="P:negative regulation of macromolecule metabolic process"/>
    <property type="evidence" value="ECO:0007669"/>
    <property type="project" value="UniProtKB-ARBA"/>
</dbReference>
<evidence type="ECO:0000256" key="11">
    <source>
        <dbReference type="ARBA" id="ARBA00051345"/>
    </source>
</evidence>
<evidence type="ECO:0000256" key="6">
    <source>
        <dbReference type="ARBA" id="ARBA00022729"/>
    </source>
</evidence>
<dbReference type="InterPro" id="IPR001139">
    <property type="entry name" value="Glyco_hydro_30"/>
</dbReference>
<evidence type="ECO:0000313" key="17">
    <source>
        <dbReference type="RefSeq" id="XP_011634445.1"/>
    </source>
</evidence>
<dbReference type="GO" id="GO:0006680">
    <property type="term" value="P:glucosylceramide catabolic process"/>
    <property type="evidence" value="ECO:0007669"/>
    <property type="project" value="UniProtKB-ARBA"/>
</dbReference>
<dbReference type="GO" id="GO:0016758">
    <property type="term" value="F:hexosyltransferase activity"/>
    <property type="evidence" value="ECO:0007669"/>
    <property type="project" value="UniProtKB-ARBA"/>
</dbReference>
<evidence type="ECO:0000313" key="18">
    <source>
        <dbReference type="RefSeq" id="XP_011634446.1"/>
    </source>
</evidence>
<keyword evidence="8 12" id="KW-0746">Sphingolipid metabolism</keyword>
<proteinExistence type="inferred from homology"/>
<evidence type="ECO:0000256" key="10">
    <source>
        <dbReference type="ARBA" id="ARBA00050474"/>
    </source>
</evidence>
<keyword evidence="9 12" id="KW-0443">Lipid metabolism</keyword>
<keyword evidence="16" id="KW-1185">Reference proteome</keyword>
<organism evidence="16 17">
    <name type="scientific">Pogonomyrmex barbatus</name>
    <name type="common">red harvester ant</name>
    <dbReference type="NCBI Taxonomy" id="144034"/>
    <lineage>
        <taxon>Eukaryota</taxon>
        <taxon>Metazoa</taxon>
        <taxon>Ecdysozoa</taxon>
        <taxon>Arthropoda</taxon>
        <taxon>Hexapoda</taxon>
        <taxon>Insecta</taxon>
        <taxon>Pterygota</taxon>
        <taxon>Neoptera</taxon>
        <taxon>Endopterygota</taxon>
        <taxon>Hymenoptera</taxon>
        <taxon>Apocrita</taxon>
        <taxon>Aculeata</taxon>
        <taxon>Formicoidea</taxon>
        <taxon>Formicidae</taxon>
        <taxon>Myrmicinae</taxon>
        <taxon>Pogonomyrmex</taxon>
    </lineage>
</organism>
<dbReference type="InterPro" id="IPR033452">
    <property type="entry name" value="GH30_C"/>
</dbReference>
<protein>
    <recommendedName>
        <fullName evidence="5 12">Glucosylceramidase</fullName>
        <ecNumber evidence="5 12">3.2.1.45</ecNumber>
    </recommendedName>
</protein>